<dbReference type="Pfam" id="PF07963">
    <property type="entry name" value="N_methyl"/>
    <property type="match status" value="1"/>
</dbReference>
<protein>
    <submittedName>
        <fullName evidence="3">Prepilin-type N-terminal cleavage/methylation domain-containing protein</fullName>
    </submittedName>
</protein>
<dbReference type="NCBIfam" id="TIGR02532">
    <property type="entry name" value="IV_pilin_GFxxxE"/>
    <property type="match status" value="1"/>
</dbReference>
<dbReference type="PANTHER" id="PTHR30093:SF2">
    <property type="entry name" value="TYPE II SECRETION SYSTEM PROTEIN H"/>
    <property type="match status" value="1"/>
</dbReference>
<dbReference type="PANTHER" id="PTHR30093">
    <property type="entry name" value="GENERAL SECRETION PATHWAY PROTEIN G"/>
    <property type="match status" value="1"/>
</dbReference>
<dbReference type="STRING" id="1576369.SAMN05421753_12223"/>
<keyword evidence="1" id="KW-0472">Membrane</keyword>
<evidence type="ECO:0000256" key="1">
    <source>
        <dbReference type="SAM" id="Phobius"/>
    </source>
</evidence>
<dbReference type="Pfam" id="PF07596">
    <property type="entry name" value="SBP_bac_10"/>
    <property type="match status" value="1"/>
</dbReference>
<dbReference type="InterPro" id="IPR027558">
    <property type="entry name" value="Pre_pil_HX9DG_C"/>
</dbReference>
<organism evidence="3 4">
    <name type="scientific">Planctomicrobium piriforme</name>
    <dbReference type="NCBI Taxonomy" id="1576369"/>
    <lineage>
        <taxon>Bacteria</taxon>
        <taxon>Pseudomonadati</taxon>
        <taxon>Planctomycetota</taxon>
        <taxon>Planctomycetia</taxon>
        <taxon>Planctomycetales</taxon>
        <taxon>Planctomycetaceae</taxon>
        <taxon>Planctomicrobium</taxon>
    </lineage>
</organism>
<dbReference type="OrthoDB" id="269098at2"/>
<dbReference type="InterPro" id="IPR012902">
    <property type="entry name" value="N_methyl_site"/>
</dbReference>
<dbReference type="RefSeq" id="WP_092056323.1">
    <property type="nucleotide sequence ID" value="NZ_FOQD01000022.1"/>
</dbReference>
<proteinExistence type="predicted"/>
<reference evidence="4" key="1">
    <citation type="submission" date="2016-10" db="EMBL/GenBank/DDBJ databases">
        <authorList>
            <person name="Varghese N."/>
            <person name="Submissions S."/>
        </authorList>
    </citation>
    <scope>NUCLEOTIDE SEQUENCE [LARGE SCALE GENOMIC DNA]</scope>
    <source>
        <strain evidence="4">DSM 26348</strain>
    </source>
</reference>
<dbReference type="InterPro" id="IPR045584">
    <property type="entry name" value="Pilin-like"/>
</dbReference>
<feature type="domain" description="DUF1559" evidence="2">
    <location>
        <begin position="46"/>
        <end position="376"/>
    </location>
</feature>
<dbReference type="NCBIfam" id="TIGR04294">
    <property type="entry name" value="pre_pil_HX9DG"/>
    <property type="match status" value="1"/>
</dbReference>
<name>A0A1I3RZD9_9PLAN</name>
<accession>A0A1I3RZD9</accession>
<feature type="transmembrane region" description="Helical" evidence="1">
    <location>
        <begin position="21"/>
        <end position="45"/>
    </location>
</feature>
<dbReference type="SUPFAM" id="SSF54523">
    <property type="entry name" value="Pili subunits"/>
    <property type="match status" value="1"/>
</dbReference>
<dbReference type="Proteomes" id="UP000199518">
    <property type="component" value="Unassembled WGS sequence"/>
</dbReference>
<sequence>MNVRLVQRVPQARRAQPSRGGFTLIELLVVISIIAVLASLILPGVQNAREAARRMTCLNNMRNVGLATLNYATANNGQLPPLVGGSPYYTAADAGAATNSTAVPAPWTVHLLPYLDQAGLHDRITNPSYKGITVYPLTVSEIPNVKVLTCPDDQTSDDAGACSFVANAGYIGTSLVASGAAATDTIHRIQYDGTNYYYKWQKTGETAPSSPTDADKLEWAKRTMATGVFWREDTADTNSTLNLNSTSLKMTLDRMRDGTSQTLMLSENLNAGGWLPASQVVSSNAAGAATGDVAFGIWINDTTGTPDYTIDQGTSMAPGVGGAFNLTTATELGSRINNNLTATSGQVPRPSSFHPQIVNVILCDGSGRVLNQSINDGVYARLLSPNGNYYNQKIISSTDY</sequence>
<dbReference type="InterPro" id="IPR011453">
    <property type="entry name" value="DUF1559"/>
</dbReference>
<keyword evidence="1" id="KW-0812">Transmembrane</keyword>
<evidence type="ECO:0000313" key="4">
    <source>
        <dbReference type="Proteomes" id="UP000199518"/>
    </source>
</evidence>
<dbReference type="EMBL" id="FOQD01000022">
    <property type="protein sequence ID" value="SFJ50651.1"/>
    <property type="molecule type" value="Genomic_DNA"/>
</dbReference>
<dbReference type="AlphaFoldDB" id="A0A1I3RZD9"/>
<gene>
    <name evidence="3" type="ORF">SAMN05421753_12223</name>
</gene>
<keyword evidence="4" id="KW-1185">Reference proteome</keyword>
<keyword evidence="1" id="KW-1133">Transmembrane helix</keyword>
<dbReference type="Gene3D" id="3.30.700.10">
    <property type="entry name" value="Glycoprotein, Type 4 Pilin"/>
    <property type="match status" value="1"/>
</dbReference>
<evidence type="ECO:0000259" key="2">
    <source>
        <dbReference type="Pfam" id="PF07596"/>
    </source>
</evidence>
<evidence type="ECO:0000313" key="3">
    <source>
        <dbReference type="EMBL" id="SFJ50651.1"/>
    </source>
</evidence>
<dbReference type="PROSITE" id="PS00409">
    <property type="entry name" value="PROKAR_NTER_METHYL"/>
    <property type="match status" value="1"/>
</dbReference>